<proteinExistence type="predicted"/>
<dbReference type="RefSeq" id="WP_240172833.1">
    <property type="nucleotide sequence ID" value="NZ_JACKUQ010000034.1"/>
</dbReference>
<evidence type="ECO:0000256" key="2">
    <source>
        <dbReference type="ARBA" id="ARBA00022679"/>
    </source>
</evidence>
<organism evidence="5 6">
    <name type="scientific">Mycolicibacillus parakoreensis</name>
    <dbReference type="NCBI Taxonomy" id="1069221"/>
    <lineage>
        <taxon>Bacteria</taxon>
        <taxon>Bacillati</taxon>
        <taxon>Actinomycetota</taxon>
        <taxon>Actinomycetes</taxon>
        <taxon>Mycobacteriales</taxon>
        <taxon>Mycobacteriaceae</taxon>
        <taxon>Mycolicibacillus</taxon>
    </lineage>
</organism>
<feature type="domain" description="Polyketide synthase-like methyltransferase" evidence="4">
    <location>
        <begin position="46"/>
        <end position="307"/>
    </location>
</feature>
<dbReference type="Pfam" id="PF08241">
    <property type="entry name" value="Methyltransf_11"/>
    <property type="match status" value="1"/>
</dbReference>
<reference evidence="5" key="1">
    <citation type="submission" date="2022-08" db="EMBL/GenBank/DDBJ databases">
        <title>Complete genome sequence of 14 non-tuberculosis mycobacteria type-strains.</title>
        <authorList>
            <person name="Igarashi Y."/>
            <person name="Osugi A."/>
            <person name="Mitarai S."/>
        </authorList>
    </citation>
    <scope>NUCLEOTIDE SEQUENCE</scope>
    <source>
        <strain evidence="5">DSM 45575</strain>
    </source>
</reference>
<gene>
    <name evidence="5" type="ORF">MIU77_12270</name>
</gene>
<keyword evidence="6" id="KW-1185">Reference proteome</keyword>
<evidence type="ECO:0000256" key="1">
    <source>
        <dbReference type="ARBA" id="ARBA00022603"/>
    </source>
</evidence>
<dbReference type="GO" id="GO:0008168">
    <property type="term" value="F:methyltransferase activity"/>
    <property type="evidence" value="ECO:0007669"/>
    <property type="project" value="UniProtKB-KW"/>
</dbReference>
<sequence length="308" mass="34498">MQNTTTVGHRDQETRRQRLQRWAGECGAATRVLASRSEGKTGRIYDIIGTQNLFGEESLFINFGYWKNTPATLDEASRELARLVARAAEFTDADTIVDCGPGYGDQDILWADEFNISDITGVNVATEQIAIAERRVAEAGLNDRIRYVNASATALPFDDESCTKVVALESAFHFPSRVDFFAEAMRVLKPGGRLVTADIVPKRTVLNARFRRQVDQLGWRGASPKAVRKAANVTAYRDLLADAGFTDVHTESIAPDVFRPLAKFLWKRLWQPDMKAVNPVLRWTVRPDNFWIHETHVDYILAVGQKAG</sequence>
<dbReference type="SUPFAM" id="SSF53335">
    <property type="entry name" value="S-adenosyl-L-methionine-dependent methyltransferases"/>
    <property type="match status" value="1"/>
</dbReference>
<evidence type="ECO:0000259" key="4">
    <source>
        <dbReference type="SMART" id="SM00828"/>
    </source>
</evidence>
<evidence type="ECO:0000313" key="5">
    <source>
        <dbReference type="EMBL" id="ULN54644.1"/>
    </source>
</evidence>
<dbReference type="Gene3D" id="3.40.50.150">
    <property type="entry name" value="Vaccinia Virus protein VP39"/>
    <property type="match status" value="1"/>
</dbReference>
<keyword evidence="2" id="KW-0808">Transferase</keyword>
<dbReference type="PANTHER" id="PTHR44068:SF11">
    <property type="entry name" value="GERANYL DIPHOSPHATE 2-C-METHYLTRANSFERASE"/>
    <property type="match status" value="1"/>
</dbReference>
<dbReference type="GO" id="GO:0032259">
    <property type="term" value="P:methylation"/>
    <property type="evidence" value="ECO:0007669"/>
    <property type="project" value="UniProtKB-KW"/>
</dbReference>
<keyword evidence="3" id="KW-0949">S-adenosyl-L-methionine</keyword>
<evidence type="ECO:0000256" key="3">
    <source>
        <dbReference type="ARBA" id="ARBA00022691"/>
    </source>
</evidence>
<dbReference type="InterPro" id="IPR020803">
    <property type="entry name" value="MeTfrase_dom"/>
</dbReference>
<dbReference type="Proteomes" id="UP001055200">
    <property type="component" value="Chromosome"/>
</dbReference>
<dbReference type="InterPro" id="IPR013216">
    <property type="entry name" value="Methyltransf_11"/>
</dbReference>
<dbReference type="CDD" id="cd02440">
    <property type="entry name" value="AdoMet_MTases"/>
    <property type="match status" value="1"/>
</dbReference>
<accession>A0ABY3U6Y6</accession>
<dbReference type="SMART" id="SM00828">
    <property type="entry name" value="PKS_MT"/>
    <property type="match status" value="1"/>
</dbReference>
<protein>
    <submittedName>
        <fullName evidence="5">Methyltransferase domain-containing protein</fullName>
    </submittedName>
</protein>
<dbReference type="InterPro" id="IPR050447">
    <property type="entry name" value="Erg6_SMT_methyltransf"/>
</dbReference>
<dbReference type="PANTHER" id="PTHR44068">
    <property type="entry name" value="ZGC:194242"/>
    <property type="match status" value="1"/>
</dbReference>
<keyword evidence="1 5" id="KW-0489">Methyltransferase</keyword>
<dbReference type="EMBL" id="CP092365">
    <property type="protein sequence ID" value="ULN54644.1"/>
    <property type="molecule type" value="Genomic_DNA"/>
</dbReference>
<name>A0ABY3U6Y6_9MYCO</name>
<evidence type="ECO:0000313" key="6">
    <source>
        <dbReference type="Proteomes" id="UP001055200"/>
    </source>
</evidence>
<dbReference type="InterPro" id="IPR029063">
    <property type="entry name" value="SAM-dependent_MTases_sf"/>
</dbReference>